<sequence length="411" mass="44669">MTQNVLAVPSPLLSVDEALRLEALDRLDILDTPRDPAFQQLASLIESIFDVPVAIISLMDAHRQWYKAHTGLANEEAARPDTFCKHVIVSGEHMVVEDAALDPRFRDNPFVTGTSGIRFYAGVPLRAREGEVVGTVCAIDYRPRKWTARETQILSDIAAIAMTTMELSRHVATDDLTGCVARRVFMEESNRTFAAARRHSHSLSCVTFDLDHFKAVNDNHGHKAGDLVLSGAANTVRSALRESDLFGRVGGEEFAILMPQTPLQGALDAAEKLRSALSSSPIDVGPQKLNITGSFGVATLDRGVSDFAALLAAADTAMYVSKHEGRNRCTAAPQISDRRRVLKSGLIIFQNRSSTVDCTVRSLGEDGAGIDVSSTNGVPDGFALRIGPELIEKRCRVVARADRHLEVAFLP</sequence>
<dbReference type="SMART" id="SM00267">
    <property type="entry name" value="GGDEF"/>
    <property type="match status" value="1"/>
</dbReference>
<dbReference type="SMART" id="SM00065">
    <property type="entry name" value="GAF"/>
    <property type="match status" value="1"/>
</dbReference>
<dbReference type="NCBIfam" id="TIGR00254">
    <property type="entry name" value="GGDEF"/>
    <property type="match status" value="1"/>
</dbReference>
<dbReference type="SUPFAM" id="SSF55073">
    <property type="entry name" value="Nucleotide cyclase"/>
    <property type="match status" value="1"/>
</dbReference>
<name>A0ABV3WRV5_9HYPH</name>
<dbReference type="PANTHER" id="PTHR45138:SF9">
    <property type="entry name" value="DIGUANYLATE CYCLASE DGCM-RELATED"/>
    <property type="match status" value="1"/>
</dbReference>
<dbReference type="InterPro" id="IPR043128">
    <property type="entry name" value="Rev_trsase/Diguanyl_cyclase"/>
</dbReference>
<dbReference type="InterPro" id="IPR029016">
    <property type="entry name" value="GAF-like_dom_sf"/>
</dbReference>
<keyword evidence="4" id="KW-0808">Transferase</keyword>
<keyword evidence="5" id="KW-1185">Reference proteome</keyword>
<gene>
    <name evidence="4" type="ORF">V1479_08775</name>
</gene>
<dbReference type="InterPro" id="IPR029787">
    <property type="entry name" value="Nucleotide_cyclase"/>
</dbReference>
<dbReference type="InterPro" id="IPR050469">
    <property type="entry name" value="Diguanylate_Cyclase"/>
</dbReference>
<dbReference type="Pfam" id="PF01590">
    <property type="entry name" value="GAF"/>
    <property type="match status" value="1"/>
</dbReference>
<evidence type="ECO:0000259" key="3">
    <source>
        <dbReference type="PROSITE" id="PS50887"/>
    </source>
</evidence>
<comment type="caution">
    <text evidence="4">The sequence shown here is derived from an EMBL/GenBank/DDBJ whole genome shotgun (WGS) entry which is preliminary data.</text>
</comment>
<comment type="catalytic activity">
    <reaction evidence="2">
        <text>2 GTP = 3',3'-c-di-GMP + 2 diphosphate</text>
        <dbReference type="Rhea" id="RHEA:24898"/>
        <dbReference type="ChEBI" id="CHEBI:33019"/>
        <dbReference type="ChEBI" id="CHEBI:37565"/>
        <dbReference type="ChEBI" id="CHEBI:58805"/>
        <dbReference type="EC" id="2.7.7.65"/>
    </reaction>
</comment>
<dbReference type="Pfam" id="PF00990">
    <property type="entry name" value="GGDEF"/>
    <property type="match status" value="1"/>
</dbReference>
<evidence type="ECO:0000256" key="2">
    <source>
        <dbReference type="ARBA" id="ARBA00034247"/>
    </source>
</evidence>
<dbReference type="Gene3D" id="3.30.70.270">
    <property type="match status" value="1"/>
</dbReference>
<organism evidence="4 5">
    <name type="scientific">Neoaquamicrobium sediminum</name>
    <dbReference type="NCBI Taxonomy" id="1849104"/>
    <lineage>
        <taxon>Bacteria</taxon>
        <taxon>Pseudomonadati</taxon>
        <taxon>Pseudomonadota</taxon>
        <taxon>Alphaproteobacteria</taxon>
        <taxon>Hyphomicrobiales</taxon>
        <taxon>Phyllobacteriaceae</taxon>
        <taxon>Neoaquamicrobium</taxon>
    </lineage>
</organism>
<dbReference type="SUPFAM" id="SSF55781">
    <property type="entry name" value="GAF domain-like"/>
    <property type="match status" value="1"/>
</dbReference>
<dbReference type="CDD" id="cd01949">
    <property type="entry name" value="GGDEF"/>
    <property type="match status" value="1"/>
</dbReference>
<dbReference type="InterPro" id="IPR000160">
    <property type="entry name" value="GGDEF_dom"/>
</dbReference>
<reference evidence="4 5" key="1">
    <citation type="submission" date="2024-01" db="EMBL/GenBank/DDBJ databases">
        <title>New evidence supports the origin of RcGTA from prophage.</title>
        <authorList>
            <person name="Xu Y."/>
            <person name="Liu B."/>
            <person name="Chen F."/>
        </authorList>
    </citation>
    <scope>NUCLEOTIDE SEQUENCE [LARGE SCALE GENOMIC DNA]</scope>
    <source>
        <strain evidence="4 5">CBW1107-2</strain>
    </source>
</reference>
<dbReference type="GO" id="GO:0052621">
    <property type="term" value="F:diguanylate cyclase activity"/>
    <property type="evidence" value="ECO:0007669"/>
    <property type="project" value="UniProtKB-EC"/>
</dbReference>
<dbReference type="Proteomes" id="UP001559025">
    <property type="component" value="Unassembled WGS sequence"/>
</dbReference>
<evidence type="ECO:0000313" key="5">
    <source>
        <dbReference type="Proteomes" id="UP001559025"/>
    </source>
</evidence>
<proteinExistence type="predicted"/>
<evidence type="ECO:0000313" key="4">
    <source>
        <dbReference type="EMBL" id="MEX4007396.1"/>
    </source>
</evidence>
<dbReference type="EC" id="2.7.7.65" evidence="1"/>
<evidence type="ECO:0000256" key="1">
    <source>
        <dbReference type="ARBA" id="ARBA00012528"/>
    </source>
</evidence>
<dbReference type="PANTHER" id="PTHR45138">
    <property type="entry name" value="REGULATORY COMPONENTS OF SENSORY TRANSDUCTION SYSTEM"/>
    <property type="match status" value="1"/>
</dbReference>
<dbReference type="InterPro" id="IPR003018">
    <property type="entry name" value="GAF"/>
</dbReference>
<dbReference type="RefSeq" id="WP_368802571.1">
    <property type="nucleotide sequence ID" value="NZ_JAZHFV010000002.1"/>
</dbReference>
<dbReference type="Gene3D" id="3.30.450.40">
    <property type="match status" value="1"/>
</dbReference>
<keyword evidence="4" id="KW-0548">Nucleotidyltransferase</keyword>
<dbReference type="PROSITE" id="PS50887">
    <property type="entry name" value="GGDEF"/>
    <property type="match status" value="1"/>
</dbReference>
<protein>
    <recommendedName>
        <fullName evidence="1">diguanylate cyclase</fullName>
        <ecNumber evidence="1">2.7.7.65</ecNumber>
    </recommendedName>
</protein>
<feature type="domain" description="GGDEF" evidence="3">
    <location>
        <begin position="201"/>
        <end position="334"/>
    </location>
</feature>
<dbReference type="EMBL" id="JAZHFV010000002">
    <property type="protein sequence ID" value="MEX4007396.1"/>
    <property type="molecule type" value="Genomic_DNA"/>
</dbReference>
<accession>A0ABV3WRV5</accession>